<reference evidence="2" key="1">
    <citation type="journal article" date="2019" name="Mol. Biol. Evol.">
        <title>Blast fungal genomes show frequent chromosomal changes, gene gains and losses, and effector gene turnover.</title>
        <authorList>
            <person name="Gomez Luciano L.B."/>
            <person name="Jason Tsai I."/>
            <person name="Chuma I."/>
            <person name="Tosa Y."/>
            <person name="Chen Y.H."/>
            <person name="Li J.Y."/>
            <person name="Li M.Y."/>
            <person name="Jade Lu M.Y."/>
            <person name="Nakayashiki H."/>
            <person name="Li W.H."/>
        </authorList>
    </citation>
    <scope>NUCLEOTIDE SEQUENCE</scope>
    <source>
        <strain evidence="2">NI907</strain>
    </source>
</reference>
<dbReference type="Proteomes" id="UP000515153">
    <property type="component" value="Unplaced"/>
</dbReference>
<dbReference type="RefSeq" id="XP_030980738.1">
    <property type="nucleotide sequence ID" value="XM_031127959.1"/>
</dbReference>
<dbReference type="AlphaFoldDB" id="A0A6P8B0N8"/>
<gene>
    <name evidence="2" type="ORF">PgNI_07955</name>
</gene>
<name>A0A6P8B0N8_PYRGI</name>
<evidence type="ECO:0000313" key="2">
    <source>
        <dbReference type="RefSeq" id="XP_030980738.1"/>
    </source>
</evidence>
<dbReference type="KEGG" id="pgri:PgNI_07955"/>
<accession>A0A6P8B0N8</accession>
<evidence type="ECO:0000313" key="1">
    <source>
        <dbReference type="Proteomes" id="UP000515153"/>
    </source>
</evidence>
<reference evidence="2" key="3">
    <citation type="submission" date="2025-08" db="UniProtKB">
        <authorList>
            <consortium name="RefSeq"/>
        </authorList>
    </citation>
    <scope>IDENTIFICATION</scope>
    <source>
        <strain evidence="2">NI907</strain>
    </source>
</reference>
<dbReference type="GeneID" id="41962868"/>
<reference evidence="2" key="2">
    <citation type="submission" date="2019-10" db="EMBL/GenBank/DDBJ databases">
        <authorList>
            <consortium name="NCBI Genome Project"/>
        </authorList>
    </citation>
    <scope>NUCLEOTIDE SEQUENCE</scope>
    <source>
        <strain evidence="2">NI907</strain>
    </source>
</reference>
<sequence length="310" mass="35092">MELQEEDVERIDIDPDGDLLLILKAPRGHGINSTEAEDSDTSTSQNNDDTILERNVEILVSSSALITASTVFKSMLRGPFKEGSDLAEARGHVYRLALPEDNAIATLLFCEMVHFKANIPTPNLELMEQLAAFHEKYQSTHILRFFGSMWINEHRRAQQLESSERQKCQQVCRMLVFAYVADMAQEFNELAWQLLLCNAGPIDSQTSLAQFLVNHPLMPNRIINALDERRLFMAEGYFNALYAPFNRQKWPHAGTGCNSEVAPPEFLLLRHIESCMSLQKNSWYGCLDCLNGDNGANGCRVKHDKIAMKK</sequence>
<protein>
    <recommendedName>
        <fullName evidence="3">BTB domain-containing protein</fullName>
    </recommendedName>
</protein>
<evidence type="ECO:0008006" key="3">
    <source>
        <dbReference type="Google" id="ProtNLM"/>
    </source>
</evidence>
<organism evidence="1 2">
    <name type="scientific">Pyricularia grisea</name>
    <name type="common">Crabgrass-specific blast fungus</name>
    <name type="synonym">Magnaporthe grisea</name>
    <dbReference type="NCBI Taxonomy" id="148305"/>
    <lineage>
        <taxon>Eukaryota</taxon>
        <taxon>Fungi</taxon>
        <taxon>Dikarya</taxon>
        <taxon>Ascomycota</taxon>
        <taxon>Pezizomycotina</taxon>
        <taxon>Sordariomycetes</taxon>
        <taxon>Sordariomycetidae</taxon>
        <taxon>Magnaporthales</taxon>
        <taxon>Pyriculariaceae</taxon>
        <taxon>Pyricularia</taxon>
    </lineage>
</organism>
<keyword evidence="1" id="KW-1185">Reference proteome</keyword>
<proteinExistence type="predicted"/>